<evidence type="ECO:0000313" key="2">
    <source>
        <dbReference type="EMBL" id="THF63866.1"/>
    </source>
</evidence>
<evidence type="ECO:0000313" key="3">
    <source>
        <dbReference type="Proteomes" id="UP000308430"/>
    </source>
</evidence>
<feature type="transmembrane region" description="Helical" evidence="1">
    <location>
        <begin position="12"/>
        <end position="31"/>
    </location>
</feature>
<evidence type="ECO:0000256" key="1">
    <source>
        <dbReference type="SAM" id="Phobius"/>
    </source>
</evidence>
<name>A0A4S4AV69_9RHOO</name>
<dbReference type="OrthoDB" id="9924895at2"/>
<proteinExistence type="predicted"/>
<keyword evidence="3" id="KW-1185">Reference proteome</keyword>
<organism evidence="2 3">
    <name type="scientific">Pseudothauera nasutitermitis</name>
    <dbReference type="NCBI Taxonomy" id="2565930"/>
    <lineage>
        <taxon>Bacteria</taxon>
        <taxon>Pseudomonadati</taxon>
        <taxon>Pseudomonadota</taxon>
        <taxon>Betaproteobacteria</taxon>
        <taxon>Rhodocyclales</taxon>
        <taxon>Zoogloeaceae</taxon>
        <taxon>Pseudothauera</taxon>
    </lineage>
</organism>
<dbReference type="EMBL" id="SSOC01000005">
    <property type="protein sequence ID" value="THF63866.1"/>
    <property type="molecule type" value="Genomic_DNA"/>
</dbReference>
<sequence length="112" mass="12365">MAQDTTPVAFHLPTAVLMMIVFVVVGGFQTLRYLEQHALDVEEERLFLQEASRALRDGLIDPAPHASSGTPAERLIRQEAWKIRKAEESARRLAPALWGTGLTSSGAGNRLR</sequence>
<reference evidence="2 3" key="1">
    <citation type="submission" date="2019-04" db="EMBL/GenBank/DDBJ databases">
        <title>Azoarcus nasutitermitis sp. nov. isolated from termite nest.</title>
        <authorList>
            <person name="Lin S.-Y."/>
            <person name="Hameed A."/>
            <person name="Hsu Y.-H."/>
            <person name="Young C.-C."/>
        </authorList>
    </citation>
    <scope>NUCLEOTIDE SEQUENCE [LARGE SCALE GENOMIC DNA]</scope>
    <source>
        <strain evidence="2 3">CC-YHH838</strain>
    </source>
</reference>
<dbReference type="AlphaFoldDB" id="A0A4S4AV69"/>
<keyword evidence="1" id="KW-0472">Membrane</keyword>
<keyword evidence="1" id="KW-0812">Transmembrane</keyword>
<accession>A0A4S4AV69</accession>
<comment type="caution">
    <text evidence="2">The sequence shown here is derived from an EMBL/GenBank/DDBJ whole genome shotgun (WGS) entry which is preliminary data.</text>
</comment>
<protein>
    <submittedName>
        <fullName evidence="2">Uncharacterized protein</fullName>
    </submittedName>
</protein>
<gene>
    <name evidence="2" type="ORF">E6C76_14900</name>
</gene>
<dbReference type="Proteomes" id="UP000308430">
    <property type="component" value="Unassembled WGS sequence"/>
</dbReference>
<keyword evidence="1" id="KW-1133">Transmembrane helix</keyword>